<protein>
    <recommendedName>
        <fullName evidence="9">Protoheme IX farnesyltransferase</fullName>
        <ecNumber evidence="9">2.5.1.141</ecNumber>
    </recommendedName>
    <alternativeName>
        <fullName evidence="9">Heme B farnesyltransferase</fullName>
    </alternativeName>
    <alternativeName>
        <fullName evidence="9">Heme O synthase</fullName>
    </alternativeName>
</protein>
<feature type="transmembrane region" description="Helical" evidence="9">
    <location>
        <begin position="260"/>
        <end position="278"/>
    </location>
</feature>
<comment type="catalytic activity">
    <reaction evidence="8 9">
        <text>heme b + (2E,6E)-farnesyl diphosphate + H2O = Fe(II)-heme o + diphosphate</text>
        <dbReference type="Rhea" id="RHEA:28070"/>
        <dbReference type="ChEBI" id="CHEBI:15377"/>
        <dbReference type="ChEBI" id="CHEBI:33019"/>
        <dbReference type="ChEBI" id="CHEBI:60344"/>
        <dbReference type="ChEBI" id="CHEBI:60530"/>
        <dbReference type="ChEBI" id="CHEBI:175763"/>
        <dbReference type="EC" id="2.5.1.141"/>
    </reaction>
</comment>
<keyword evidence="3 9" id="KW-0808">Transferase</keyword>
<dbReference type="RefSeq" id="WP_338447844.1">
    <property type="nucleotide sequence ID" value="NZ_CP137640.1"/>
</dbReference>
<dbReference type="EMBL" id="CP137640">
    <property type="protein sequence ID" value="WVX78910.1"/>
    <property type="molecule type" value="Genomic_DNA"/>
</dbReference>
<dbReference type="Pfam" id="PF01040">
    <property type="entry name" value="UbiA"/>
    <property type="match status" value="1"/>
</dbReference>
<proteinExistence type="inferred from homology"/>
<gene>
    <name evidence="10" type="primary">cyoE</name>
    <name evidence="9" type="synonym">ctaB</name>
    <name evidence="10" type="ORF">R4Z09_16510</name>
</gene>
<feature type="transmembrane region" description="Helical" evidence="9">
    <location>
        <begin position="290"/>
        <end position="308"/>
    </location>
</feature>
<evidence type="ECO:0000256" key="8">
    <source>
        <dbReference type="ARBA" id="ARBA00047690"/>
    </source>
</evidence>
<evidence type="ECO:0000256" key="9">
    <source>
        <dbReference type="HAMAP-Rule" id="MF_00154"/>
    </source>
</evidence>
<dbReference type="PROSITE" id="PS00943">
    <property type="entry name" value="UBIA"/>
    <property type="match status" value="1"/>
</dbReference>
<comment type="miscellaneous">
    <text evidence="9">Carbon 2 of the heme B porphyrin ring is defined according to the Fischer nomenclature.</text>
</comment>
<evidence type="ECO:0000313" key="10">
    <source>
        <dbReference type="EMBL" id="WVX78910.1"/>
    </source>
</evidence>
<comment type="function">
    <text evidence="9">Converts heme B (protoheme IX) to heme O by substitution of the vinyl group on carbon 2 of heme B porphyrin ring with a hydroxyethyl farnesyl side group.</text>
</comment>
<reference evidence="10 11" key="1">
    <citation type="submission" date="2023-10" db="EMBL/GenBank/DDBJ databases">
        <title>Niallia locisalis sp.nov. isolated from a salt pond sample.</title>
        <authorList>
            <person name="Li X.-J."/>
            <person name="Dong L."/>
        </authorList>
    </citation>
    <scope>NUCLEOTIDE SEQUENCE [LARGE SCALE GENOMIC DNA]</scope>
    <source>
        <strain evidence="10 11">DSM 29761</strain>
    </source>
</reference>
<dbReference type="CDD" id="cd13957">
    <property type="entry name" value="PT_UbiA_Cox10"/>
    <property type="match status" value="1"/>
</dbReference>
<dbReference type="PANTHER" id="PTHR43448:SF2">
    <property type="entry name" value="PROTOHEME IX FARNESYLTRANSFERASE, MITOCHONDRIAL"/>
    <property type="match status" value="1"/>
</dbReference>
<feature type="transmembrane region" description="Helical" evidence="9">
    <location>
        <begin position="137"/>
        <end position="155"/>
    </location>
</feature>
<dbReference type="NCBIfam" id="TIGR01473">
    <property type="entry name" value="cyoE_ctaB"/>
    <property type="match status" value="1"/>
</dbReference>
<accession>A0ABZ2C923</accession>
<dbReference type="EC" id="2.5.1.141" evidence="9"/>
<dbReference type="InterPro" id="IPR006369">
    <property type="entry name" value="Protohaem_IX_farnesylTrfase"/>
</dbReference>
<feature type="transmembrane region" description="Helical" evidence="9">
    <location>
        <begin position="237"/>
        <end position="254"/>
    </location>
</feature>
<evidence type="ECO:0000256" key="5">
    <source>
        <dbReference type="ARBA" id="ARBA00022989"/>
    </source>
</evidence>
<evidence type="ECO:0000256" key="2">
    <source>
        <dbReference type="ARBA" id="ARBA00022475"/>
    </source>
</evidence>
<organism evidence="10 11">
    <name type="scientific">Niallia oryzisoli</name>
    <dbReference type="NCBI Taxonomy" id="1737571"/>
    <lineage>
        <taxon>Bacteria</taxon>
        <taxon>Bacillati</taxon>
        <taxon>Bacillota</taxon>
        <taxon>Bacilli</taxon>
        <taxon>Bacillales</taxon>
        <taxon>Bacillaceae</taxon>
        <taxon>Niallia</taxon>
    </lineage>
</organism>
<feature type="transmembrane region" description="Helical" evidence="9">
    <location>
        <begin position="188"/>
        <end position="209"/>
    </location>
</feature>
<evidence type="ECO:0000256" key="6">
    <source>
        <dbReference type="ARBA" id="ARBA00023133"/>
    </source>
</evidence>
<dbReference type="Proteomes" id="UP001357223">
    <property type="component" value="Chromosome"/>
</dbReference>
<evidence type="ECO:0000256" key="1">
    <source>
        <dbReference type="ARBA" id="ARBA00004141"/>
    </source>
</evidence>
<name>A0ABZ2C923_9BACI</name>
<evidence type="ECO:0000256" key="7">
    <source>
        <dbReference type="ARBA" id="ARBA00023136"/>
    </source>
</evidence>
<dbReference type="InterPro" id="IPR000537">
    <property type="entry name" value="UbiA_prenyltransferase"/>
</dbReference>
<feature type="transmembrane region" description="Helical" evidence="9">
    <location>
        <begin position="33"/>
        <end position="56"/>
    </location>
</feature>
<feature type="transmembrane region" description="Helical" evidence="9">
    <location>
        <begin position="162"/>
        <end position="182"/>
    </location>
</feature>
<keyword evidence="5 9" id="KW-1133">Transmembrane helix</keyword>
<sequence length="309" mass="35198">MRETVTTALERNEKAYQVNERTFKSMIQDLTSLLKGLVLVVNVMPVLTGFWLALYFTNASILEYWDVLLITMIGSTLVIAGALALNNWYEVDLDREMERTKNRPTVTGNFSMNAVLTMGIIFTIAGFAFLLFTTVEAVVYAFIGWFTYVVLYTIWSKRKYTLNTMIGAVSGAVTPLMGWTVIAPGYHIVPITLALIIFIWQMPHTFAIAMRRYDDYKRAGVAMLPVVHGFEVTKRQIVVYILCLFPLPFFLGSLGTTFVVIATVMNIIWMVTGIRGLFMKNDIKWANQMFIYSVNYLLILFLLMMAVAW</sequence>
<keyword evidence="6 9" id="KW-0350">Heme biosynthesis</keyword>
<evidence type="ECO:0000313" key="11">
    <source>
        <dbReference type="Proteomes" id="UP001357223"/>
    </source>
</evidence>
<keyword evidence="11" id="KW-1185">Reference proteome</keyword>
<dbReference type="HAMAP" id="MF_00154">
    <property type="entry name" value="CyoE_CtaB"/>
    <property type="match status" value="1"/>
</dbReference>
<evidence type="ECO:0000256" key="4">
    <source>
        <dbReference type="ARBA" id="ARBA00022692"/>
    </source>
</evidence>
<comment type="similarity">
    <text evidence="9">Belongs to the UbiA prenyltransferase family. Protoheme IX farnesyltransferase subfamily.</text>
</comment>
<dbReference type="InterPro" id="IPR044878">
    <property type="entry name" value="UbiA_sf"/>
</dbReference>
<comment type="subcellular location">
    <subcellularLocation>
        <location evidence="9">Cell membrane</location>
        <topology evidence="9">Multi-pass membrane protein</topology>
    </subcellularLocation>
    <subcellularLocation>
        <location evidence="1">Membrane</location>
        <topology evidence="1">Multi-pass membrane protein</topology>
    </subcellularLocation>
</comment>
<dbReference type="Gene3D" id="1.10.357.140">
    <property type="entry name" value="UbiA prenyltransferase"/>
    <property type="match status" value="1"/>
</dbReference>
<feature type="transmembrane region" description="Helical" evidence="9">
    <location>
        <begin position="110"/>
        <end position="131"/>
    </location>
</feature>
<dbReference type="PANTHER" id="PTHR43448">
    <property type="entry name" value="PROTOHEME IX FARNESYLTRANSFERASE, MITOCHONDRIAL"/>
    <property type="match status" value="1"/>
</dbReference>
<dbReference type="InterPro" id="IPR030470">
    <property type="entry name" value="UbiA_prenylTrfase_CS"/>
</dbReference>
<comment type="subunit">
    <text evidence="9">Interacts with CtaA.</text>
</comment>
<feature type="transmembrane region" description="Helical" evidence="9">
    <location>
        <begin position="68"/>
        <end position="89"/>
    </location>
</feature>
<evidence type="ECO:0000256" key="3">
    <source>
        <dbReference type="ARBA" id="ARBA00022679"/>
    </source>
</evidence>
<keyword evidence="4 9" id="KW-0812">Transmembrane</keyword>
<comment type="pathway">
    <text evidence="9">Porphyrin-containing compound metabolism; heme O biosynthesis; heme O from protoheme: step 1/1.</text>
</comment>
<dbReference type="GO" id="GO:0008495">
    <property type="term" value="F:protoheme IX farnesyltransferase activity"/>
    <property type="evidence" value="ECO:0007669"/>
    <property type="project" value="UniProtKB-EC"/>
</dbReference>
<keyword evidence="7 9" id="KW-0472">Membrane</keyword>
<keyword evidence="2 9" id="KW-1003">Cell membrane</keyword>